<dbReference type="RefSeq" id="WP_006756021.1">
    <property type="nucleotide sequence ID" value="NZ_ABLC01000531.1"/>
</dbReference>
<protein>
    <submittedName>
        <fullName evidence="1">Uncharacterized protein</fullName>
    </submittedName>
</protein>
<name>B1FS63_9BURK</name>
<dbReference type="EMBL" id="ABLC01000531">
    <property type="protein sequence ID" value="EDS99608.1"/>
    <property type="molecule type" value="Genomic_DNA"/>
</dbReference>
<dbReference type="Proteomes" id="UP000005463">
    <property type="component" value="Unassembled WGS sequence"/>
</dbReference>
<accession>B1FS63</accession>
<sequence length="179" mass="19573">MSQLAQIAMGVVFSPDVLGVEWACKCRTTDGNAKLGVNTRSTDRRGQHAKAGDPSVVASMQSQMPLLCKIKMTDTLRLSAFALPTTFPPESVPDACADFIRECVPGLSKRQLLARTRARGWVPAWRPLTHIVCDGLEAFALDLTVDGTLVPVIAWMRRVGKDAQPVLVPKRDPRQLPLL</sequence>
<comment type="caution">
    <text evidence="1">The sequence shown here is derived from an EMBL/GenBank/DDBJ whole genome shotgun (WGS) entry which is preliminary data.</text>
</comment>
<evidence type="ECO:0000313" key="2">
    <source>
        <dbReference type="Proteomes" id="UP000005463"/>
    </source>
</evidence>
<dbReference type="AlphaFoldDB" id="B1FS63"/>
<reference evidence="1 2" key="1">
    <citation type="submission" date="2008-03" db="EMBL/GenBank/DDBJ databases">
        <title>Sequencing of the draft genome and assembly of Burkholderia ambifaria IOP40-10.</title>
        <authorList>
            <consortium name="US DOE Joint Genome Institute (JGI-PGF)"/>
            <person name="Copeland A."/>
            <person name="Lucas S."/>
            <person name="Lapidus A."/>
            <person name="Glavina del Rio T."/>
            <person name="Dalin E."/>
            <person name="Tice H."/>
            <person name="Bruce D."/>
            <person name="Goodwin L."/>
            <person name="Pitluck S."/>
            <person name="Larimer F."/>
            <person name="Land M.L."/>
            <person name="Hauser L."/>
            <person name="Tiedje J."/>
            <person name="Richardson P."/>
        </authorList>
    </citation>
    <scope>NUCLEOTIDE SEQUENCE [LARGE SCALE GENOMIC DNA]</scope>
    <source>
        <strain evidence="1 2">IOP40-10</strain>
    </source>
</reference>
<proteinExistence type="predicted"/>
<evidence type="ECO:0000313" key="1">
    <source>
        <dbReference type="EMBL" id="EDS99608.1"/>
    </source>
</evidence>
<dbReference type="PATRIC" id="fig|396596.7.peg.146"/>
<organism evidence="1 2">
    <name type="scientific">Burkholderia ambifaria IOP40-10</name>
    <dbReference type="NCBI Taxonomy" id="396596"/>
    <lineage>
        <taxon>Bacteria</taxon>
        <taxon>Pseudomonadati</taxon>
        <taxon>Pseudomonadota</taxon>
        <taxon>Betaproteobacteria</taxon>
        <taxon>Burkholderiales</taxon>
        <taxon>Burkholderiaceae</taxon>
        <taxon>Burkholderia</taxon>
        <taxon>Burkholderia cepacia complex</taxon>
    </lineage>
</organism>
<gene>
    <name evidence="1" type="ORF">BamIOP4010DRAFT_6876</name>
</gene>